<dbReference type="SMART" id="SM00422">
    <property type="entry name" value="HTH_MERR"/>
    <property type="match status" value="1"/>
</dbReference>
<dbReference type="Pfam" id="PF13411">
    <property type="entry name" value="MerR_1"/>
    <property type="match status" value="1"/>
</dbReference>
<keyword evidence="1" id="KW-0238">DNA-binding</keyword>
<evidence type="ECO:0000256" key="1">
    <source>
        <dbReference type="ARBA" id="ARBA00023125"/>
    </source>
</evidence>
<dbReference type="SUPFAM" id="SSF46955">
    <property type="entry name" value="Putative DNA-binding domain"/>
    <property type="match status" value="1"/>
</dbReference>
<organism evidence="4 5">
    <name type="scientific">Salinactinospora qingdaonensis</name>
    <dbReference type="NCBI Taxonomy" id="702744"/>
    <lineage>
        <taxon>Bacteria</taxon>
        <taxon>Bacillati</taxon>
        <taxon>Actinomycetota</taxon>
        <taxon>Actinomycetes</taxon>
        <taxon>Streptosporangiales</taxon>
        <taxon>Nocardiopsidaceae</taxon>
        <taxon>Salinactinospora</taxon>
    </lineage>
</organism>
<evidence type="ECO:0000313" key="4">
    <source>
        <dbReference type="EMBL" id="GAA3740115.1"/>
    </source>
</evidence>
<keyword evidence="5" id="KW-1185">Reference proteome</keyword>
<evidence type="ECO:0000313" key="5">
    <source>
        <dbReference type="Proteomes" id="UP001500908"/>
    </source>
</evidence>
<dbReference type="PROSITE" id="PS50937">
    <property type="entry name" value="HTH_MERR_2"/>
    <property type="match status" value="1"/>
</dbReference>
<dbReference type="InterPro" id="IPR000551">
    <property type="entry name" value="MerR-type_HTH_dom"/>
</dbReference>
<dbReference type="PANTHER" id="PTHR30204:SF98">
    <property type="entry name" value="HTH-TYPE TRANSCRIPTIONAL REGULATOR ADHR"/>
    <property type="match status" value="1"/>
</dbReference>
<comment type="caution">
    <text evidence="4">The sequence shown here is derived from an EMBL/GenBank/DDBJ whole genome shotgun (WGS) entry which is preliminary data.</text>
</comment>
<evidence type="ECO:0000256" key="2">
    <source>
        <dbReference type="SAM" id="MobiDB-lite"/>
    </source>
</evidence>
<dbReference type="EMBL" id="BAABDD010000007">
    <property type="protein sequence ID" value="GAA3740115.1"/>
    <property type="molecule type" value="Genomic_DNA"/>
</dbReference>
<dbReference type="CDD" id="cd01109">
    <property type="entry name" value="HTH_YyaN"/>
    <property type="match status" value="1"/>
</dbReference>
<name>A0ABP7FJ84_9ACTN</name>
<dbReference type="Proteomes" id="UP001500908">
    <property type="component" value="Unassembled WGS sequence"/>
</dbReference>
<proteinExistence type="predicted"/>
<protein>
    <submittedName>
        <fullName evidence="4">MerR family transcriptional regulator</fullName>
    </submittedName>
</protein>
<sequence length="147" mass="17146">MVMSEYYTPGEVAERFDISHDTLRYYERAGLLTEVERAPSGHRRYRASDVELLYLVRCLRDTDMPIARLREFAELVREGDHTIPRRLDVLESHDAQLTAKIEELLDRQRAIRNKIDYYHSVLRAHEETGQTSAATADDSHDEQERVG</sequence>
<dbReference type="PANTHER" id="PTHR30204">
    <property type="entry name" value="REDOX-CYCLING DRUG-SENSING TRANSCRIPTIONAL ACTIVATOR SOXR"/>
    <property type="match status" value="1"/>
</dbReference>
<dbReference type="InterPro" id="IPR009061">
    <property type="entry name" value="DNA-bd_dom_put_sf"/>
</dbReference>
<evidence type="ECO:0000259" key="3">
    <source>
        <dbReference type="PROSITE" id="PS50937"/>
    </source>
</evidence>
<reference evidence="5" key="1">
    <citation type="journal article" date="2019" name="Int. J. Syst. Evol. Microbiol.">
        <title>The Global Catalogue of Microorganisms (GCM) 10K type strain sequencing project: providing services to taxonomists for standard genome sequencing and annotation.</title>
        <authorList>
            <consortium name="The Broad Institute Genomics Platform"/>
            <consortium name="The Broad Institute Genome Sequencing Center for Infectious Disease"/>
            <person name="Wu L."/>
            <person name="Ma J."/>
        </authorList>
    </citation>
    <scope>NUCLEOTIDE SEQUENCE [LARGE SCALE GENOMIC DNA]</scope>
    <source>
        <strain evidence="5">JCM 17137</strain>
    </source>
</reference>
<feature type="region of interest" description="Disordered" evidence="2">
    <location>
        <begin position="128"/>
        <end position="147"/>
    </location>
</feature>
<dbReference type="Gene3D" id="1.10.1660.10">
    <property type="match status" value="1"/>
</dbReference>
<dbReference type="PRINTS" id="PR00040">
    <property type="entry name" value="HTHMERR"/>
</dbReference>
<feature type="domain" description="HTH merR-type" evidence="3">
    <location>
        <begin position="6"/>
        <end position="75"/>
    </location>
</feature>
<dbReference type="InterPro" id="IPR047057">
    <property type="entry name" value="MerR_fam"/>
</dbReference>
<accession>A0ABP7FJ84</accession>
<gene>
    <name evidence="4" type="ORF">GCM10022402_19870</name>
</gene>